<accession>A0A543JR05</accession>
<dbReference type="Gene3D" id="3.40.50.10140">
    <property type="entry name" value="Toll/interleukin-1 receptor homology (TIR) domain"/>
    <property type="match status" value="1"/>
</dbReference>
<sequence length="201" mass="22160">MTQVFLNYRVTDQPFGAVLLDRALSERFGSDTVFLASKSIPLGADWEARMLEAVAQSAALLVVMGPNWLGEKRPDGSRRLDDSDDFVRRELLAADALDKVVVPVRLDCPRVAPADLPIGLSWLADRQDVEIRFRTAQADIDNLANRLAAEVPELPKPQSRSTGGSTFTVAGPAENVWQTERIEVARDFIAGPSYGRGRRKL</sequence>
<dbReference type="RefSeq" id="WP_141983337.1">
    <property type="nucleotide sequence ID" value="NZ_VFPP01000001.1"/>
</dbReference>
<dbReference type="GO" id="GO:0007165">
    <property type="term" value="P:signal transduction"/>
    <property type="evidence" value="ECO:0007669"/>
    <property type="project" value="InterPro"/>
</dbReference>
<dbReference type="InterPro" id="IPR000157">
    <property type="entry name" value="TIR_dom"/>
</dbReference>
<keyword evidence="3" id="KW-1185">Reference proteome</keyword>
<evidence type="ECO:0000259" key="1">
    <source>
        <dbReference type="PROSITE" id="PS50104"/>
    </source>
</evidence>
<dbReference type="OrthoDB" id="4547231at2"/>
<name>A0A543JR05_9PSEU</name>
<dbReference type="InterPro" id="IPR035897">
    <property type="entry name" value="Toll_tir_struct_dom_sf"/>
</dbReference>
<dbReference type="Proteomes" id="UP000316628">
    <property type="component" value="Unassembled WGS sequence"/>
</dbReference>
<gene>
    <name evidence="2" type="ORF">FHX81_7755</name>
</gene>
<dbReference type="Pfam" id="PF13676">
    <property type="entry name" value="TIR_2"/>
    <property type="match status" value="1"/>
</dbReference>
<evidence type="ECO:0000313" key="2">
    <source>
        <dbReference type="EMBL" id="TQM85276.1"/>
    </source>
</evidence>
<reference evidence="2 3" key="1">
    <citation type="submission" date="2019-06" db="EMBL/GenBank/DDBJ databases">
        <title>Sequencing the genomes of 1000 actinobacteria strains.</title>
        <authorList>
            <person name="Klenk H.-P."/>
        </authorList>
    </citation>
    <scope>NUCLEOTIDE SEQUENCE [LARGE SCALE GENOMIC DNA]</scope>
    <source>
        <strain evidence="2 3">DSM 45456</strain>
    </source>
</reference>
<protein>
    <submittedName>
        <fullName evidence="2">TIR domain-containing protein</fullName>
    </submittedName>
</protein>
<dbReference type="PROSITE" id="PS50104">
    <property type="entry name" value="TIR"/>
    <property type="match status" value="1"/>
</dbReference>
<organism evidence="2 3">
    <name type="scientific">Saccharothrix saharensis</name>
    <dbReference type="NCBI Taxonomy" id="571190"/>
    <lineage>
        <taxon>Bacteria</taxon>
        <taxon>Bacillati</taxon>
        <taxon>Actinomycetota</taxon>
        <taxon>Actinomycetes</taxon>
        <taxon>Pseudonocardiales</taxon>
        <taxon>Pseudonocardiaceae</taxon>
        <taxon>Saccharothrix</taxon>
    </lineage>
</organism>
<evidence type="ECO:0000313" key="3">
    <source>
        <dbReference type="Proteomes" id="UP000316628"/>
    </source>
</evidence>
<dbReference type="AlphaFoldDB" id="A0A543JR05"/>
<proteinExistence type="predicted"/>
<comment type="caution">
    <text evidence="2">The sequence shown here is derived from an EMBL/GenBank/DDBJ whole genome shotgun (WGS) entry which is preliminary data.</text>
</comment>
<feature type="domain" description="TIR" evidence="1">
    <location>
        <begin position="1"/>
        <end position="147"/>
    </location>
</feature>
<dbReference type="SUPFAM" id="SSF52200">
    <property type="entry name" value="Toll/Interleukin receptor TIR domain"/>
    <property type="match status" value="1"/>
</dbReference>
<dbReference type="EMBL" id="VFPP01000001">
    <property type="protein sequence ID" value="TQM85276.1"/>
    <property type="molecule type" value="Genomic_DNA"/>
</dbReference>